<comment type="caution">
    <text evidence="1">The sequence shown here is derived from an EMBL/GenBank/DDBJ whole genome shotgun (WGS) entry which is preliminary data.</text>
</comment>
<name>A0A840Y9Y3_9PROT</name>
<organism evidence="1 2">
    <name type="scientific">Muricoccus pecuniae</name>
    <dbReference type="NCBI Taxonomy" id="693023"/>
    <lineage>
        <taxon>Bacteria</taxon>
        <taxon>Pseudomonadati</taxon>
        <taxon>Pseudomonadota</taxon>
        <taxon>Alphaproteobacteria</taxon>
        <taxon>Acetobacterales</taxon>
        <taxon>Roseomonadaceae</taxon>
        <taxon>Muricoccus</taxon>
    </lineage>
</organism>
<reference evidence="1 2" key="1">
    <citation type="submission" date="2020-08" db="EMBL/GenBank/DDBJ databases">
        <title>Genomic Encyclopedia of Type Strains, Phase IV (KMG-IV): sequencing the most valuable type-strain genomes for metagenomic binning, comparative biology and taxonomic classification.</title>
        <authorList>
            <person name="Goeker M."/>
        </authorList>
    </citation>
    <scope>NUCLEOTIDE SEQUENCE [LARGE SCALE GENOMIC DNA]</scope>
    <source>
        <strain evidence="1 2">DSM 25622</strain>
    </source>
</reference>
<evidence type="ECO:0000313" key="1">
    <source>
        <dbReference type="EMBL" id="MBB5695519.1"/>
    </source>
</evidence>
<gene>
    <name evidence="1" type="ORF">FHS87_003578</name>
</gene>
<dbReference type="Proteomes" id="UP000580654">
    <property type="component" value="Unassembled WGS sequence"/>
</dbReference>
<sequence>MRFPSPTQMPSHFMDLPPALLSECIARNEGGRGDFSIPLLRASLAGEFRIVGVLPGGRVPPRAMEPTRPPTLVIVSGDPNFPEPTPPPSAFPKVQKAIRWAATIIVHATGGRREDYATVAAAVPILRQVLLIETGTSQEDAWLRLVSAEVDRRARSGAKLPVLVFSARPRGGFHPIGGDY</sequence>
<dbReference type="EMBL" id="JACIJD010000019">
    <property type="protein sequence ID" value="MBB5695519.1"/>
    <property type="molecule type" value="Genomic_DNA"/>
</dbReference>
<evidence type="ECO:0000313" key="2">
    <source>
        <dbReference type="Proteomes" id="UP000580654"/>
    </source>
</evidence>
<protein>
    <submittedName>
        <fullName evidence="1">Uncharacterized protein</fullName>
    </submittedName>
</protein>
<dbReference type="RefSeq" id="WP_184520718.1">
    <property type="nucleotide sequence ID" value="NZ_JACIJD010000019.1"/>
</dbReference>
<dbReference type="AlphaFoldDB" id="A0A840Y9Y3"/>
<keyword evidence="2" id="KW-1185">Reference proteome</keyword>
<proteinExistence type="predicted"/>
<accession>A0A840Y9Y3</accession>